<evidence type="ECO:0000256" key="1">
    <source>
        <dbReference type="ARBA" id="ARBA00022484"/>
    </source>
</evidence>
<evidence type="ECO:0000313" key="4">
    <source>
        <dbReference type="EMBL" id="UYL95388.1"/>
    </source>
</evidence>
<dbReference type="EMBL" id="ON746437">
    <property type="protein sequence ID" value="UYL95388.1"/>
    <property type="molecule type" value="Genomic_RNA"/>
</dbReference>
<proteinExistence type="predicted"/>
<reference evidence="4" key="1">
    <citation type="submission" date="2022-05" db="EMBL/GenBank/DDBJ databases">
        <authorList>
            <person name="Cao W."/>
            <person name="Jia N."/>
            <person name="Lam T.T.-Y."/>
            <person name="Ni X."/>
            <person name="Liu J."/>
        </authorList>
    </citation>
    <scope>NUCLEOTIDE SEQUENCE</scope>
    <source>
        <strain evidence="4">TIGMIC 1</strain>
    </source>
</reference>
<accession>A0A9E8A9E6</accession>
<keyword evidence="3" id="KW-0548">Nucleotidyltransferase</keyword>
<organism evidence="4">
    <name type="scientific">Qingyang Narna tick virus 1</name>
    <dbReference type="NCBI Taxonomy" id="2972239"/>
    <lineage>
        <taxon>Viruses</taxon>
        <taxon>Riboviria</taxon>
        <taxon>Orthornavirae</taxon>
        <taxon>Lenarviricota</taxon>
        <taxon>Amabiliviricetes</taxon>
        <taxon>Wolframvirales</taxon>
        <taxon>Narnaviridae</taxon>
    </lineage>
</organism>
<dbReference type="GO" id="GO:0003968">
    <property type="term" value="F:RNA-directed RNA polymerase activity"/>
    <property type="evidence" value="ECO:0007669"/>
    <property type="project" value="UniProtKB-KW"/>
</dbReference>
<evidence type="ECO:0000256" key="2">
    <source>
        <dbReference type="ARBA" id="ARBA00022679"/>
    </source>
</evidence>
<keyword evidence="1 4" id="KW-0696">RNA-directed RNA polymerase</keyword>
<name>A0A9E8A9E6_9VIRU</name>
<protein>
    <submittedName>
        <fullName evidence="4">RNA-dependent RNA polymerase</fullName>
    </submittedName>
</protein>
<sequence length="928" mass="106755">MTREETAQRLQDYIPRILSNHDYQFGSRCFSVLHIKYGGRTFSRRRTYSLHEKRARFLCTKYGLSLGQARIFVNRRASEIRRIEETIHGVFDSLLLFDRSLFYTEDGLRACRAIVRKTITLGSYSLRQVVGFWKEFTTYLYNRIADIEPALPKPSAENFYYRALKGFHYVKRIEISDIDYDLCTRFAHICSSRQLPAGDAKAEEDSLKTFFESIEEPYDPDPDILSEISVAAAAVGRKCIALADRDFLVRPHISLNCGGSYYKTVRDGGRGSEIREAILRILPVRPDEDERIQTPFGELFCPKGEERWRHWCRAQPYTHYPETKFGEVIKEEVFAEQNLYFQGYDEAIGRQIIVCAYLDYRDWASYGWPIPTRTLTIPEPGYKARIVTTGPYWTVVLPQALSHYLRSVVGGHPSARSCMLWTDQAWQSLYLMSGKRYPKSFWALSSDLKEATDHIPKVVARALLEGFLLGTNAKSNLKEVCLSIIMMDRHFESKTSLFSVQQTRGVMMGEPLTKVILTVLNLAVEEAAMRKLLRVPLSEGTFLSPWWRSYHVGGDDHLAIGPKPYLHLITHYHLRCGSKISMGKHGLSQRVVRYCEKVLMISNLLKRPFNVKDLGGPPEVLEASPFIDSIKVRLLSPTGKTFDVISERNVAIGKGMTLGRTLQWLNPNFFDEKLCLLIRDRFIQRMGSLLPDRSSGVLWQTFLPPFWGGLGLLFPKIESDLRRVYERVPELTKSIMEAYLETGDVYATGVLSLQKFLSNSFYRGFSLREPEEAAMRRHLEEIVRKQAPSRTWREIKAEFDPEDCKSAKETSHAALSDGWWSEGEVVSNLLRPLLFKEILTGLGKAAPYNTIPLKTRYARLWEEYYPGPSKLSFEDFKSLLRRRPQGLFYRVGYPEEHQFYSDRGYLFKSILDDALHGMPVLSTSLPYS</sequence>
<dbReference type="InterPro" id="IPR043502">
    <property type="entry name" value="DNA/RNA_pol_sf"/>
</dbReference>
<evidence type="ECO:0000256" key="3">
    <source>
        <dbReference type="ARBA" id="ARBA00022695"/>
    </source>
</evidence>
<keyword evidence="2" id="KW-0808">Transferase</keyword>
<dbReference type="SUPFAM" id="SSF56672">
    <property type="entry name" value="DNA/RNA polymerases"/>
    <property type="match status" value="1"/>
</dbReference>